<evidence type="ECO:0000313" key="2">
    <source>
        <dbReference type="Proteomes" id="UP001229773"/>
    </source>
</evidence>
<protein>
    <submittedName>
        <fullName evidence="1">Retron Ec78 anti-phage system effector HNH endonuclease PtuB</fullName>
    </submittedName>
</protein>
<reference evidence="1 2" key="1">
    <citation type="submission" date="2023-08" db="EMBL/GenBank/DDBJ databases">
        <title>Complete genome sequences of 12 bacterial strains from the honey bee gut, resolved with long-read nanopore sequencing.</title>
        <authorList>
            <person name="Kwong W.K."/>
            <person name="Acheampong S."/>
            <person name="Polat M.F."/>
        </authorList>
    </citation>
    <scope>NUCLEOTIDE SEQUENCE [LARGE SCALE GENOMIC DNA]</scope>
    <source>
        <strain evidence="2">wkB9</strain>
    </source>
</reference>
<dbReference type="GO" id="GO:0004519">
    <property type="term" value="F:endonuclease activity"/>
    <property type="evidence" value="ECO:0007669"/>
    <property type="project" value="UniProtKB-KW"/>
</dbReference>
<dbReference type="Gene3D" id="1.10.30.50">
    <property type="match status" value="1"/>
</dbReference>
<keyword evidence="1" id="KW-0255">Endonuclease</keyword>
<sequence>MESARKKYSSWNELKRNDHDTYNIIAEELYSMQEELCAYCECKLRKEEKNYHVEHFKCRHQFPKNELEWNNLFLSCNDKNTCGKHKDNSKTENYDVNHLIKPDIETYNPKQYFTYILNGKIRVRSDLNCRDAHKAEETIRVFNLNEINLVNRRKKIGNFFTQMLNSQDYNDNPEFLGNLFRQMDQFEFPSFIDSLYCADPNK</sequence>
<dbReference type="InterPro" id="IPR053575">
    <property type="entry name" value="Retron_Ec78_HNH_endo"/>
</dbReference>
<organism evidence="1 2">
    <name type="scientific">Snodgrassella alvi</name>
    <dbReference type="NCBI Taxonomy" id="1196083"/>
    <lineage>
        <taxon>Bacteria</taxon>
        <taxon>Pseudomonadati</taxon>
        <taxon>Pseudomonadota</taxon>
        <taxon>Betaproteobacteria</taxon>
        <taxon>Neisseriales</taxon>
        <taxon>Neisseriaceae</taxon>
        <taxon>Snodgrassella</taxon>
    </lineage>
</organism>
<keyword evidence="1" id="KW-0378">Hydrolase</keyword>
<dbReference type="NCBIfam" id="NF041761">
    <property type="entry name" value="PtuB"/>
    <property type="match status" value="1"/>
</dbReference>
<gene>
    <name evidence="1" type="primary">ptuB</name>
    <name evidence="1" type="ORF">RAM05_10045</name>
</gene>
<evidence type="ECO:0000313" key="1">
    <source>
        <dbReference type="EMBL" id="WLS98174.1"/>
    </source>
</evidence>
<dbReference type="NCBIfam" id="TIGR02646">
    <property type="entry name" value="retron system putative HNH endonuclease"/>
    <property type="match status" value="1"/>
</dbReference>
<dbReference type="InterPro" id="IPR013467">
    <property type="entry name" value="HNH78-like"/>
</dbReference>
<keyword evidence="1" id="KW-0540">Nuclease</keyword>
<proteinExistence type="predicted"/>
<dbReference type="EMBL" id="CP132375">
    <property type="protein sequence ID" value="WLS98174.1"/>
    <property type="molecule type" value="Genomic_DNA"/>
</dbReference>
<name>A0ABD7Z3F1_9NEIS</name>
<accession>A0ABD7Z3F1</accession>
<dbReference type="Proteomes" id="UP001229773">
    <property type="component" value="Chromosome"/>
</dbReference>
<dbReference type="AlphaFoldDB" id="A0ABD7Z3F1"/>